<evidence type="ECO:0000313" key="3">
    <source>
        <dbReference type="EMBL" id="CAG5071500.1"/>
    </source>
</evidence>
<proteinExistence type="predicted"/>
<dbReference type="InterPro" id="IPR025420">
    <property type="entry name" value="DUF4143"/>
</dbReference>
<dbReference type="EMBL" id="CAJRAU010000005">
    <property type="protein sequence ID" value="CAG5071500.1"/>
    <property type="molecule type" value="Genomic_DNA"/>
</dbReference>
<dbReference type="SUPFAM" id="SSF52540">
    <property type="entry name" value="P-loop containing nucleoside triphosphate hydrolases"/>
    <property type="match status" value="1"/>
</dbReference>
<dbReference type="InterPro" id="IPR027417">
    <property type="entry name" value="P-loop_NTPase"/>
</dbReference>
<dbReference type="PANTHER" id="PTHR43566:SF2">
    <property type="entry name" value="DUF4143 DOMAIN-CONTAINING PROTEIN"/>
    <property type="match status" value="1"/>
</dbReference>
<protein>
    <recommendedName>
        <fullName evidence="5">AAA family ATPase</fullName>
    </recommendedName>
</protein>
<evidence type="ECO:0008006" key="5">
    <source>
        <dbReference type="Google" id="ProtNLM"/>
    </source>
</evidence>
<dbReference type="Gene3D" id="3.40.50.300">
    <property type="entry name" value="P-loop containing nucleotide triphosphate hydrolases"/>
    <property type="match status" value="1"/>
</dbReference>
<dbReference type="Proteomes" id="UP000679725">
    <property type="component" value="Unassembled WGS sequence"/>
</dbReference>
<feature type="domain" description="AAA" evidence="1">
    <location>
        <begin position="19"/>
        <end position="135"/>
    </location>
</feature>
<dbReference type="PANTHER" id="PTHR43566">
    <property type="entry name" value="CONSERVED PROTEIN"/>
    <property type="match status" value="1"/>
</dbReference>
<evidence type="ECO:0000259" key="1">
    <source>
        <dbReference type="Pfam" id="PF13173"/>
    </source>
</evidence>
<dbReference type="Pfam" id="PF13173">
    <property type="entry name" value="AAA_14"/>
    <property type="match status" value="1"/>
</dbReference>
<sequence length="384" mass="43930">MNFVDRHIERVILEQSSKFPVIAVTGPRQSGKTTLLKTLFKGYSYISLEDLNNRAFASVDPVAFLNLYNDKVILDEVQRVPELFSYIQTIVDGSGKMGQFILSGSQNFQLLNNITQSLAGRVALFKLLPFDFDEMKSGNLLADNVADACINGFYPAIYDRSIKPTIFYSNYIQTYVERDVTELTNIRDTRQFRTFVSLCAGRVGQLMNLNSLANECGISQPTAKSWLSILESSYIIFQLQPYYQNFNKRVVKTPKLYFYDTGLLCHILGIRDADTFHNNSSKGNIFENLIIAEYQKKNAHQYLHNEYWFWRDSNGHEVDLLNQNGNAFDIFEIKSTQTILTEHFKGLNFFDEISGGKVGAKTLIYGGNEDQKRTNYSVLGWRNI</sequence>
<comment type="caution">
    <text evidence="3">The sequence shown here is derived from an EMBL/GenBank/DDBJ whole genome shotgun (WGS) entry which is preliminary data.</text>
</comment>
<dbReference type="InterPro" id="IPR041682">
    <property type="entry name" value="AAA_14"/>
</dbReference>
<evidence type="ECO:0000313" key="4">
    <source>
        <dbReference type="Proteomes" id="UP000679725"/>
    </source>
</evidence>
<organism evidence="3 4">
    <name type="scientific">Dyadobacter linearis</name>
    <dbReference type="NCBI Taxonomy" id="2823330"/>
    <lineage>
        <taxon>Bacteria</taxon>
        <taxon>Pseudomonadati</taxon>
        <taxon>Bacteroidota</taxon>
        <taxon>Cytophagia</taxon>
        <taxon>Cytophagales</taxon>
        <taxon>Spirosomataceae</taxon>
        <taxon>Dyadobacter</taxon>
    </lineage>
</organism>
<name>A0ABM8UT67_9BACT</name>
<reference evidence="3 4" key="1">
    <citation type="submission" date="2021-04" db="EMBL/GenBank/DDBJ databases">
        <authorList>
            <person name="Rodrigo-Torres L."/>
            <person name="Arahal R. D."/>
            <person name="Lucena T."/>
        </authorList>
    </citation>
    <scope>NUCLEOTIDE SEQUENCE [LARGE SCALE GENOMIC DNA]</scope>
    <source>
        <strain evidence="3 4">CECT 9623</strain>
    </source>
</reference>
<dbReference type="Pfam" id="PF13635">
    <property type="entry name" value="DUF4143"/>
    <property type="match status" value="1"/>
</dbReference>
<accession>A0ABM8UT67</accession>
<keyword evidence="4" id="KW-1185">Reference proteome</keyword>
<gene>
    <name evidence="3" type="ORF">DYBT9623_03499</name>
</gene>
<evidence type="ECO:0000259" key="2">
    <source>
        <dbReference type="Pfam" id="PF13635"/>
    </source>
</evidence>
<feature type="domain" description="DUF4143" evidence="2">
    <location>
        <begin position="177"/>
        <end position="335"/>
    </location>
</feature>
<dbReference type="RefSeq" id="WP_215234824.1">
    <property type="nucleotide sequence ID" value="NZ_CAJRAU010000005.1"/>
</dbReference>